<sequence>MGHYIEVEKNIKLFVEDIGEGQPVIFLHGWPLNHKMYEYQMNEIPQQGYRFIGIDFRGYGKSDKPLKGYDYKTMANDVRAVIDALDLQNAVLAGFSMGGPIAATYMIEHKEHQISKLMLLSAAAPSFTQQDGFSYGMKPSEVDELIEGIQKDRPAALAEFGSTFFGQSISKEFEMWFGNLGLEASSYGTLASAKALRDEDLRTKLSSITVPTLLLHGRKDEICPFEFAEQMQQEISQAELIPFEHSGHGLFYDEKEKFNKEILAFLDK</sequence>
<dbReference type="PANTHER" id="PTHR43798">
    <property type="entry name" value="MONOACYLGLYCEROL LIPASE"/>
    <property type="match status" value="1"/>
</dbReference>
<dbReference type="PRINTS" id="PR00412">
    <property type="entry name" value="EPOXHYDRLASE"/>
</dbReference>
<dbReference type="GO" id="GO:0016020">
    <property type="term" value="C:membrane"/>
    <property type="evidence" value="ECO:0007669"/>
    <property type="project" value="TreeGrafter"/>
</dbReference>
<dbReference type="SUPFAM" id="SSF53474">
    <property type="entry name" value="alpha/beta-Hydrolases"/>
    <property type="match status" value="1"/>
</dbReference>
<name>A0A3D8X6Y1_PRIMG</name>
<proteinExistence type="predicted"/>
<reference evidence="3 4" key="1">
    <citation type="journal article" date="2018" name="Appl. Environ. Microbiol.">
        <title>Antimicrobial susceptibility testing and tentative epidemiological cut-off values of five Bacillus species relevant for use as animal feed additives or for plant protection.</title>
        <authorList>
            <person name="Agerso Y."/>
            <person name="Stuer-Lauridsen B."/>
            <person name="Bjerre K."/>
            <person name="Jensen M.G."/>
            <person name="Johansen E."/>
            <person name="Bennedsen M."/>
            <person name="Brockmann E."/>
            <person name="Nielsen B."/>
        </authorList>
    </citation>
    <scope>NUCLEOTIDE SEQUENCE [LARGE SCALE GENOMIC DNA]</scope>
    <source>
        <strain evidence="3 4">CHCC20162</strain>
    </source>
</reference>
<feature type="domain" description="AB hydrolase-1" evidence="2">
    <location>
        <begin position="23"/>
        <end position="254"/>
    </location>
</feature>
<organism evidence="3 4">
    <name type="scientific">Priestia megaterium</name>
    <name type="common">Bacillus megaterium</name>
    <dbReference type="NCBI Taxonomy" id="1404"/>
    <lineage>
        <taxon>Bacteria</taxon>
        <taxon>Bacillati</taxon>
        <taxon>Bacillota</taxon>
        <taxon>Bacilli</taxon>
        <taxon>Bacillales</taxon>
        <taxon>Bacillaceae</taxon>
        <taxon>Priestia</taxon>
    </lineage>
</organism>
<dbReference type="InterPro" id="IPR000073">
    <property type="entry name" value="AB_hydrolase_1"/>
</dbReference>
<keyword evidence="1 3" id="KW-0378">Hydrolase</keyword>
<dbReference type="GO" id="GO:0016787">
    <property type="term" value="F:hydrolase activity"/>
    <property type="evidence" value="ECO:0007669"/>
    <property type="project" value="UniProtKB-KW"/>
</dbReference>
<evidence type="ECO:0000259" key="2">
    <source>
        <dbReference type="Pfam" id="PF00561"/>
    </source>
</evidence>
<dbReference type="AlphaFoldDB" id="A0A3D8X6Y1"/>
<dbReference type="RefSeq" id="WP_116071284.1">
    <property type="nucleotide sequence ID" value="NZ_CP187630.1"/>
</dbReference>
<evidence type="ECO:0000256" key="1">
    <source>
        <dbReference type="ARBA" id="ARBA00022801"/>
    </source>
</evidence>
<dbReference type="Pfam" id="PF00561">
    <property type="entry name" value="Abhydrolase_1"/>
    <property type="match status" value="1"/>
</dbReference>
<protein>
    <submittedName>
        <fullName evidence="3">Alpha/beta hydrolase</fullName>
    </submittedName>
</protein>
<evidence type="ECO:0000313" key="4">
    <source>
        <dbReference type="Proteomes" id="UP000256519"/>
    </source>
</evidence>
<gene>
    <name evidence="3" type="ORF">C3744_01030</name>
</gene>
<dbReference type="Proteomes" id="UP000256519">
    <property type="component" value="Unassembled WGS sequence"/>
</dbReference>
<dbReference type="Gene3D" id="3.40.50.1820">
    <property type="entry name" value="alpha/beta hydrolase"/>
    <property type="match status" value="1"/>
</dbReference>
<dbReference type="InterPro" id="IPR050266">
    <property type="entry name" value="AB_hydrolase_sf"/>
</dbReference>
<evidence type="ECO:0000313" key="3">
    <source>
        <dbReference type="EMBL" id="RDZ17517.1"/>
    </source>
</evidence>
<comment type="caution">
    <text evidence="3">The sequence shown here is derived from an EMBL/GenBank/DDBJ whole genome shotgun (WGS) entry which is preliminary data.</text>
</comment>
<dbReference type="EMBL" id="PQWM01000006">
    <property type="protein sequence ID" value="RDZ17517.1"/>
    <property type="molecule type" value="Genomic_DNA"/>
</dbReference>
<accession>A0A3D8X6Y1</accession>
<dbReference type="PANTHER" id="PTHR43798:SF31">
    <property type="entry name" value="AB HYDROLASE SUPERFAMILY PROTEIN YCLE"/>
    <property type="match status" value="1"/>
</dbReference>
<dbReference type="InterPro" id="IPR029058">
    <property type="entry name" value="AB_hydrolase_fold"/>
</dbReference>
<dbReference type="InterPro" id="IPR000639">
    <property type="entry name" value="Epox_hydrolase-like"/>
</dbReference>
<dbReference type="PRINTS" id="PR00111">
    <property type="entry name" value="ABHYDROLASE"/>
</dbReference>